<sequence length="253" mass="27009">MKPRFSSLFQITLGLFTLLLTLVISCKGPDGPQGPAGPTGATGATGAAGTAGATGPAGASGVAGATGAQGPMGNANIVYSEWKPVDVSTNFYAYPDNSSVYLGNDTKTDNALLTQDAIDKGIIYIYYKTGQKTFDPATGEMKLAERILTTNGFGWLKIPGRTTNKDEDYINYYIGNELISANYLKFSAFIYTNQNGTIVPDLAGKTAQFYRDMIKTMPQYRIIVAYGSVKGSRTGAVDFTDYASVKQTFNLPD</sequence>
<reference evidence="2" key="1">
    <citation type="submission" date="2020-09" db="EMBL/GenBank/DDBJ databases">
        <authorList>
            <person name="Kim M.K."/>
        </authorList>
    </citation>
    <scope>NUCLEOTIDE SEQUENCE</scope>
    <source>
        <strain evidence="2">BT704</strain>
    </source>
</reference>
<dbReference type="PROSITE" id="PS51257">
    <property type="entry name" value="PROKAR_LIPOPROTEIN"/>
    <property type="match status" value="1"/>
</dbReference>
<dbReference type="RefSeq" id="WP_191041167.1">
    <property type="nucleotide sequence ID" value="NZ_JACXAA010000008.1"/>
</dbReference>
<protein>
    <recommendedName>
        <fullName evidence="4">Collagen-like protein</fullName>
    </recommendedName>
</protein>
<dbReference type="InterPro" id="IPR008160">
    <property type="entry name" value="Collagen"/>
</dbReference>
<dbReference type="Proteomes" id="UP000653797">
    <property type="component" value="Unassembled WGS sequence"/>
</dbReference>
<organism evidence="2 3">
    <name type="scientific">Spirosoma validum</name>
    <dbReference type="NCBI Taxonomy" id="2771355"/>
    <lineage>
        <taxon>Bacteria</taxon>
        <taxon>Pseudomonadati</taxon>
        <taxon>Bacteroidota</taxon>
        <taxon>Cytophagia</taxon>
        <taxon>Cytophagales</taxon>
        <taxon>Cytophagaceae</taxon>
        <taxon>Spirosoma</taxon>
    </lineage>
</organism>
<keyword evidence="3" id="KW-1185">Reference proteome</keyword>
<name>A0A927GF65_9BACT</name>
<dbReference type="Pfam" id="PF01391">
    <property type="entry name" value="Collagen"/>
    <property type="match status" value="1"/>
</dbReference>
<feature type="compositionally biased region" description="Low complexity" evidence="1">
    <location>
        <begin position="36"/>
        <end position="50"/>
    </location>
</feature>
<feature type="region of interest" description="Disordered" evidence="1">
    <location>
        <begin position="31"/>
        <end position="50"/>
    </location>
</feature>
<dbReference type="AlphaFoldDB" id="A0A927GF65"/>
<evidence type="ECO:0000313" key="2">
    <source>
        <dbReference type="EMBL" id="MBD2755557.1"/>
    </source>
</evidence>
<dbReference type="EMBL" id="JACXAA010000008">
    <property type="protein sequence ID" value="MBD2755557.1"/>
    <property type="molecule type" value="Genomic_DNA"/>
</dbReference>
<evidence type="ECO:0008006" key="4">
    <source>
        <dbReference type="Google" id="ProtNLM"/>
    </source>
</evidence>
<gene>
    <name evidence="2" type="ORF">IC230_21825</name>
</gene>
<evidence type="ECO:0000313" key="3">
    <source>
        <dbReference type="Proteomes" id="UP000653797"/>
    </source>
</evidence>
<proteinExistence type="predicted"/>
<comment type="caution">
    <text evidence="2">The sequence shown here is derived from an EMBL/GenBank/DDBJ whole genome shotgun (WGS) entry which is preliminary data.</text>
</comment>
<evidence type="ECO:0000256" key="1">
    <source>
        <dbReference type="SAM" id="MobiDB-lite"/>
    </source>
</evidence>
<accession>A0A927GF65</accession>